<protein>
    <submittedName>
        <fullName evidence="5">Uncharacterized protein LOC110215832</fullName>
    </submittedName>
</protein>
<feature type="domain" description="EF-hand" evidence="3">
    <location>
        <begin position="320"/>
        <end position="364"/>
    </location>
</feature>
<accession>A0A6P5L4M6</accession>
<dbReference type="GO" id="GO:0005509">
    <property type="term" value="F:calcium ion binding"/>
    <property type="evidence" value="ECO:0007669"/>
    <property type="project" value="InterPro"/>
</dbReference>
<dbReference type="InParanoid" id="A0A6P5L4M6"/>
<dbReference type="SUPFAM" id="SSF47473">
    <property type="entry name" value="EF-hand"/>
    <property type="match status" value="3"/>
</dbReference>
<keyword evidence="1" id="KW-0677">Repeat</keyword>
<evidence type="ECO:0000256" key="1">
    <source>
        <dbReference type="ARBA" id="ARBA00022737"/>
    </source>
</evidence>
<evidence type="ECO:0000313" key="4">
    <source>
        <dbReference type="Proteomes" id="UP000515140"/>
    </source>
</evidence>
<evidence type="ECO:0000256" key="2">
    <source>
        <dbReference type="ARBA" id="ARBA00022837"/>
    </source>
</evidence>
<dbReference type="Gene3D" id="1.10.238.10">
    <property type="entry name" value="EF-hand"/>
    <property type="match status" value="2"/>
</dbReference>
<dbReference type="KEGG" id="pcw:110215832"/>
<name>A0A6P5L4M6_PHACI</name>
<proteinExistence type="predicted"/>
<reference evidence="5" key="1">
    <citation type="submission" date="2025-08" db="UniProtKB">
        <authorList>
            <consortium name="RefSeq"/>
        </authorList>
    </citation>
    <scope>IDENTIFICATION</scope>
    <source>
        <tissue evidence="5">Spleen</tissue>
    </source>
</reference>
<sequence length="411" mass="46271">MSATDTYYTHLAIYLCYVFSALQLASSGLENLHDNLIDYNELKDSLTQQGLYGACEVLEQILPEVTNEQGQVDLPKFMGVLSKVMQIPEAAGVKESLSQINIPKSDENIIPELQEKLNVMGIHLSDEKIQEALDATNVSEDGTIDLKDFVNNLATVKKFREYQKIEDAWDLVNKMSDGKVKVDDVSGTLESLGMKLPDEDLLDVLKLIQPDDDGLVKIKDVVETLAKTPQVTRPHGLKNAWTVVNSVTDGKIKMSDLSPALESWGFELTDEKLKETVKSMESVEPESVNLQDLIKKYTKAKKLSKNQKLQDAWTVVNAVSDGKVKPSDLRSILESIGLDLNPEEIKEILKYVHIDENGTINLNDVINKLTYLQKWNDSQRIRHAYIIVTNVKDGKVKMMICHLPWRTWDSI</sequence>
<dbReference type="PANTHER" id="PTHR22656:SF1">
    <property type="entry name" value="EF-HAND CALCIUM-BINDING DOMAIN-CONTAINING PROTEIN 13"/>
    <property type="match status" value="1"/>
</dbReference>
<dbReference type="InterPro" id="IPR002048">
    <property type="entry name" value="EF_hand_dom"/>
</dbReference>
<evidence type="ECO:0000259" key="3">
    <source>
        <dbReference type="Pfam" id="PF13833"/>
    </source>
</evidence>
<keyword evidence="4" id="KW-1185">Reference proteome</keyword>
<keyword evidence="2" id="KW-0106">Calcium</keyword>
<dbReference type="InterPro" id="IPR011992">
    <property type="entry name" value="EF-hand-dom_pair"/>
</dbReference>
<dbReference type="RefSeq" id="XP_020853295.1">
    <property type="nucleotide sequence ID" value="XM_020997636.1"/>
</dbReference>
<dbReference type="AlphaFoldDB" id="A0A6P5L4M6"/>
<gene>
    <name evidence="5" type="primary">LOC110215832</name>
</gene>
<dbReference type="Pfam" id="PF13833">
    <property type="entry name" value="EF-hand_8"/>
    <property type="match status" value="1"/>
</dbReference>
<dbReference type="GeneID" id="110215832"/>
<dbReference type="Proteomes" id="UP000515140">
    <property type="component" value="Unplaced"/>
</dbReference>
<organism evidence="4 5">
    <name type="scientific">Phascolarctos cinereus</name>
    <name type="common">Koala</name>
    <dbReference type="NCBI Taxonomy" id="38626"/>
    <lineage>
        <taxon>Eukaryota</taxon>
        <taxon>Metazoa</taxon>
        <taxon>Chordata</taxon>
        <taxon>Craniata</taxon>
        <taxon>Vertebrata</taxon>
        <taxon>Euteleostomi</taxon>
        <taxon>Mammalia</taxon>
        <taxon>Metatheria</taxon>
        <taxon>Diprotodontia</taxon>
        <taxon>Phascolarctidae</taxon>
        <taxon>Phascolarctos</taxon>
    </lineage>
</organism>
<dbReference type="PANTHER" id="PTHR22656">
    <property type="entry name" value="EF-HAND CALCIUM-BINDING DOMAIN-CONTAINING PROTEIN 13"/>
    <property type="match status" value="1"/>
</dbReference>
<evidence type="ECO:0000313" key="5">
    <source>
        <dbReference type="RefSeq" id="XP_020853295.1"/>
    </source>
</evidence>